<protein>
    <submittedName>
        <fullName evidence="1">Uncharacterized protein</fullName>
    </submittedName>
</protein>
<evidence type="ECO:0000313" key="1">
    <source>
        <dbReference type="EnsemblMetazoa" id="AMIN014386-PA"/>
    </source>
</evidence>
<dbReference type="Proteomes" id="UP000075920">
    <property type="component" value="Unassembled WGS sequence"/>
</dbReference>
<reference evidence="2" key="1">
    <citation type="submission" date="2013-03" db="EMBL/GenBank/DDBJ databases">
        <title>The Genome Sequence of Anopheles minimus MINIMUS1.</title>
        <authorList>
            <consortium name="The Broad Institute Genomics Platform"/>
            <person name="Neafsey D.E."/>
            <person name="Walton C."/>
            <person name="Walker B."/>
            <person name="Young S.K."/>
            <person name="Zeng Q."/>
            <person name="Gargeya S."/>
            <person name="Fitzgerald M."/>
            <person name="Haas B."/>
            <person name="Abouelleil A."/>
            <person name="Allen A.W."/>
            <person name="Alvarado L."/>
            <person name="Arachchi H.M."/>
            <person name="Berlin A.M."/>
            <person name="Chapman S.B."/>
            <person name="Gainer-Dewar J."/>
            <person name="Goldberg J."/>
            <person name="Griggs A."/>
            <person name="Gujja S."/>
            <person name="Hansen M."/>
            <person name="Howarth C."/>
            <person name="Imamovic A."/>
            <person name="Ireland A."/>
            <person name="Larimer J."/>
            <person name="McCowan C."/>
            <person name="Murphy C."/>
            <person name="Pearson M."/>
            <person name="Poon T.W."/>
            <person name="Priest M."/>
            <person name="Roberts A."/>
            <person name="Saif S."/>
            <person name="Shea T."/>
            <person name="Sisk P."/>
            <person name="Sykes S."/>
            <person name="Wortman J."/>
            <person name="Nusbaum C."/>
            <person name="Birren B."/>
        </authorList>
    </citation>
    <scope>NUCLEOTIDE SEQUENCE [LARGE SCALE GENOMIC DNA]</scope>
    <source>
        <strain evidence="2">MINIMUS1</strain>
    </source>
</reference>
<dbReference type="AlphaFoldDB" id="A0A182WNW3"/>
<name>A0A182WNW3_9DIPT</name>
<accession>A0A182WNW3</accession>
<evidence type="ECO:0000313" key="2">
    <source>
        <dbReference type="Proteomes" id="UP000075920"/>
    </source>
</evidence>
<organism evidence="1 2">
    <name type="scientific">Anopheles minimus</name>
    <dbReference type="NCBI Taxonomy" id="112268"/>
    <lineage>
        <taxon>Eukaryota</taxon>
        <taxon>Metazoa</taxon>
        <taxon>Ecdysozoa</taxon>
        <taxon>Arthropoda</taxon>
        <taxon>Hexapoda</taxon>
        <taxon>Insecta</taxon>
        <taxon>Pterygota</taxon>
        <taxon>Neoptera</taxon>
        <taxon>Endopterygota</taxon>
        <taxon>Diptera</taxon>
        <taxon>Nematocera</taxon>
        <taxon>Culicoidea</taxon>
        <taxon>Culicidae</taxon>
        <taxon>Anophelinae</taxon>
        <taxon>Anopheles</taxon>
    </lineage>
</organism>
<keyword evidence="2" id="KW-1185">Reference proteome</keyword>
<dbReference type="EnsemblMetazoa" id="AMIN014386-RA">
    <property type="protein sequence ID" value="AMIN014386-PA"/>
    <property type="gene ID" value="AMIN014386"/>
</dbReference>
<sequence length="51" mass="6052">MTSSWVQLVQRNGKSDRWSVNRVLLLLSIYDLYAVDCKRQWVPLLADDRSR</sequence>
<reference evidence="1" key="2">
    <citation type="submission" date="2020-05" db="UniProtKB">
        <authorList>
            <consortium name="EnsemblMetazoa"/>
        </authorList>
    </citation>
    <scope>IDENTIFICATION</scope>
    <source>
        <strain evidence="1">MINIMUS1</strain>
    </source>
</reference>
<dbReference type="VEuPathDB" id="VectorBase:AMIN014386"/>
<proteinExistence type="predicted"/>